<evidence type="ECO:0000313" key="4">
    <source>
        <dbReference type="EMBL" id="MBF6637332.1"/>
    </source>
</evidence>
<dbReference type="Gene3D" id="3.30.1330.120">
    <property type="entry name" value="2-methylcitrate dehydratase PrpD"/>
    <property type="match status" value="1"/>
</dbReference>
<feature type="domain" description="MmgE/PrpD C-terminal" evidence="3">
    <location>
        <begin position="259"/>
        <end position="394"/>
    </location>
</feature>
<dbReference type="InterPro" id="IPR045336">
    <property type="entry name" value="MmgE_PrpD_N"/>
</dbReference>
<gene>
    <name evidence="4" type="ORF">ITX54_11760</name>
</gene>
<reference evidence="4" key="2">
    <citation type="submission" date="2022-09" db="EMBL/GenBank/DDBJ databases">
        <title>Rouxiella aceris sp. nov., isolated from tree sap and emended description of the genus Rhouxiella.</title>
        <authorList>
            <person name="Kim I.S."/>
        </authorList>
    </citation>
    <scope>NUCLEOTIDE SEQUENCE</scope>
    <source>
        <strain evidence="4">SAP-2</strain>
    </source>
</reference>
<dbReference type="InterPro" id="IPR036148">
    <property type="entry name" value="MmgE/PrpD_sf"/>
</dbReference>
<dbReference type="InterPro" id="IPR042188">
    <property type="entry name" value="MmgE/PrpD_sf_2"/>
</dbReference>
<accession>A0AA41BWT2</accession>
<feature type="domain" description="MmgE/PrpD N-terminal" evidence="2">
    <location>
        <begin position="65"/>
        <end position="223"/>
    </location>
</feature>
<dbReference type="Proteomes" id="UP000705283">
    <property type="component" value="Unassembled WGS sequence"/>
</dbReference>
<dbReference type="GO" id="GO:0016829">
    <property type="term" value="F:lyase activity"/>
    <property type="evidence" value="ECO:0007669"/>
    <property type="project" value="InterPro"/>
</dbReference>
<comment type="similarity">
    <text evidence="1">Belongs to the PrpD family.</text>
</comment>
<evidence type="ECO:0000259" key="3">
    <source>
        <dbReference type="Pfam" id="PF19305"/>
    </source>
</evidence>
<dbReference type="RefSeq" id="WP_055771926.1">
    <property type="nucleotide sequence ID" value="NZ_JADMKS010000004.1"/>
</dbReference>
<dbReference type="PANTHER" id="PTHR16943">
    <property type="entry name" value="2-METHYLCITRATE DEHYDRATASE-RELATED"/>
    <property type="match status" value="1"/>
</dbReference>
<dbReference type="InterPro" id="IPR005656">
    <property type="entry name" value="MmgE_PrpD"/>
</dbReference>
<sequence>MSELPSATLTQQLSQLVVNTAPTSEARARARAGLLDFVAVSLPIVQGDIADTPLKSLQQVYCADDAQTRALLLGYAGHALDFDDFHPDFRGHPTTVILPVLFALAQGNAEIAGDAFLDAYIIGVETAGRLGLAAGPQHYKAGYHSTATLGSIAAAAAAARLAGATVEQTANILGIAATRASGLRAQFGSVVKPLHAGFAAESAVIASRLALAGFEGQPDGVLEAFLASGGGGQQRPEKLTSDWGAPWRIVSPGLEFKPYPTCAGTHSAADAAFILRAEWLEKSEKTPADLFADIESIEVSFPPGGDIAASVTHPHSRIEARFSLEYVIAATLLHNRLSLSDFGEGPVDDGINALAGKVSRSPDMTAPPDEIDPTQRFHQVTLSRKNGEQLTCRVTRQQSVAKGVDLRRKLESCLSLRSPQAWDQIEVLCQLGTPGALSELAKRLTSFQT</sequence>
<dbReference type="Gene3D" id="1.10.4100.10">
    <property type="entry name" value="2-methylcitrate dehydratase PrpD"/>
    <property type="match status" value="1"/>
</dbReference>
<reference evidence="4" key="1">
    <citation type="submission" date="2020-11" db="EMBL/GenBank/DDBJ databases">
        <authorList>
            <person name="Lee S.D."/>
        </authorList>
    </citation>
    <scope>NUCLEOTIDE SEQUENCE</scope>
    <source>
        <strain evidence="4">SAP-2</strain>
    </source>
</reference>
<dbReference type="InterPro" id="IPR045337">
    <property type="entry name" value="MmgE_PrpD_C"/>
</dbReference>
<dbReference type="InterPro" id="IPR042183">
    <property type="entry name" value="MmgE/PrpD_sf_1"/>
</dbReference>
<dbReference type="EMBL" id="JADMKS010000004">
    <property type="protein sequence ID" value="MBF6637332.1"/>
    <property type="molecule type" value="Genomic_DNA"/>
</dbReference>
<organism evidence="4 5">
    <name type="scientific">Rouxiella silvae</name>
    <dbReference type="NCBI Taxonomy" id="1646373"/>
    <lineage>
        <taxon>Bacteria</taxon>
        <taxon>Pseudomonadati</taxon>
        <taxon>Pseudomonadota</taxon>
        <taxon>Gammaproteobacteria</taxon>
        <taxon>Enterobacterales</taxon>
        <taxon>Yersiniaceae</taxon>
        <taxon>Rouxiella</taxon>
    </lineage>
</organism>
<dbReference type="PANTHER" id="PTHR16943:SF8">
    <property type="entry name" value="2-METHYLCITRATE DEHYDRATASE"/>
    <property type="match status" value="1"/>
</dbReference>
<proteinExistence type="inferred from homology"/>
<evidence type="ECO:0000259" key="2">
    <source>
        <dbReference type="Pfam" id="PF03972"/>
    </source>
</evidence>
<name>A0AA41BWT2_9GAMM</name>
<evidence type="ECO:0000313" key="5">
    <source>
        <dbReference type="Proteomes" id="UP000705283"/>
    </source>
</evidence>
<evidence type="ECO:0000256" key="1">
    <source>
        <dbReference type="ARBA" id="ARBA00006174"/>
    </source>
</evidence>
<comment type="caution">
    <text evidence="4">The sequence shown here is derived from an EMBL/GenBank/DDBJ whole genome shotgun (WGS) entry which is preliminary data.</text>
</comment>
<protein>
    <submittedName>
        <fullName evidence="4">MmgE/PrpD family protein</fullName>
    </submittedName>
</protein>
<dbReference type="AlphaFoldDB" id="A0AA41BWT2"/>
<dbReference type="Pfam" id="PF19305">
    <property type="entry name" value="MmgE_PrpD_C"/>
    <property type="match status" value="1"/>
</dbReference>
<dbReference type="Pfam" id="PF03972">
    <property type="entry name" value="MmgE_PrpD_N"/>
    <property type="match status" value="1"/>
</dbReference>
<dbReference type="SUPFAM" id="SSF103378">
    <property type="entry name" value="2-methylcitrate dehydratase PrpD"/>
    <property type="match status" value="1"/>
</dbReference>